<dbReference type="InterPro" id="IPR036457">
    <property type="entry name" value="PPM-type-like_dom_sf"/>
</dbReference>
<evidence type="ECO:0000256" key="1">
    <source>
        <dbReference type="ARBA" id="ARBA00022801"/>
    </source>
</evidence>
<dbReference type="Proteomes" id="UP000510844">
    <property type="component" value="Chromosome"/>
</dbReference>
<evidence type="ECO:0000313" key="5">
    <source>
        <dbReference type="Proteomes" id="UP000510844"/>
    </source>
</evidence>
<dbReference type="PANTHER" id="PTHR43156">
    <property type="entry name" value="STAGE II SPORULATION PROTEIN E-RELATED"/>
    <property type="match status" value="1"/>
</dbReference>
<dbReference type="SMART" id="SM00331">
    <property type="entry name" value="PP2C_SIG"/>
    <property type="match status" value="1"/>
</dbReference>
<dbReference type="RefSeq" id="WP_181572199.1">
    <property type="nucleotide sequence ID" value="NZ_CP059322.2"/>
</dbReference>
<keyword evidence="1 4" id="KW-0378">Hydrolase</keyword>
<keyword evidence="5" id="KW-1185">Reference proteome</keyword>
<organism evidence="4 5">
    <name type="scientific">Micromonospora robiginosa</name>
    <dbReference type="NCBI Taxonomy" id="2749844"/>
    <lineage>
        <taxon>Bacteria</taxon>
        <taxon>Bacillati</taxon>
        <taxon>Actinomycetota</taxon>
        <taxon>Actinomycetes</taxon>
        <taxon>Micromonosporales</taxon>
        <taxon>Micromonosporaceae</taxon>
        <taxon>Micromonospora</taxon>
    </lineage>
</organism>
<feature type="compositionally biased region" description="Basic and acidic residues" evidence="2">
    <location>
        <begin position="400"/>
        <end position="413"/>
    </location>
</feature>
<dbReference type="GO" id="GO:0004722">
    <property type="term" value="F:protein serine/threonine phosphatase activity"/>
    <property type="evidence" value="ECO:0007669"/>
    <property type="project" value="UniProtKB-EC"/>
</dbReference>
<feature type="region of interest" description="Disordered" evidence="2">
    <location>
        <begin position="400"/>
        <end position="421"/>
    </location>
</feature>
<dbReference type="InterPro" id="IPR001932">
    <property type="entry name" value="PPM-type_phosphatase-like_dom"/>
</dbReference>
<dbReference type="KEGG" id="mfeu:H1D33_13920"/>
<dbReference type="Gene3D" id="3.60.40.10">
    <property type="entry name" value="PPM-type phosphatase domain"/>
    <property type="match status" value="1"/>
</dbReference>
<dbReference type="Pfam" id="PF07228">
    <property type="entry name" value="SpoIIE"/>
    <property type="match status" value="1"/>
</dbReference>
<feature type="domain" description="PPM-type phosphatase" evidence="3">
    <location>
        <begin position="141"/>
        <end position="391"/>
    </location>
</feature>
<evidence type="ECO:0000259" key="3">
    <source>
        <dbReference type="PROSITE" id="PS51746"/>
    </source>
</evidence>
<gene>
    <name evidence="4" type="ORF">H1D33_13920</name>
</gene>
<proteinExistence type="predicted"/>
<sequence>MGRCGVVDGGDAARWLQLNAPRGGPDELSLLVSRAAPAVGATEMVVYLADYTQSSLVPLLGPGLTRDELVIETTLAGRAFTSLEVQRAPDRPDRLWVPLLLGCERLGVLEVVSPEAGGSALERPAWEVAVNVAQLLVNRRLYGDVVERIRRRLPMQVAAEIVWGLLPPLTFATDDLVITAILEPCYDVGGDIFDYALNGDVLSVGLFDTCGHGIKASAMASLVVSAYRNARRTGLDLVDTATSIDRWVRSEHPGTFATALLAELDRRTGLLRIINAGHPGAMLLRDGKAIRALPGPTMLPLGLGNLSERRPRVHEEALHPGDRILAYTDGITDARGDNGERFGLDRLVDFVERALNDRLPSPETMRRLVRAVLAYQQDQLDDDATALFLEWQPPHLPLSHLERLTGSDGRERPGPVAASGV</sequence>
<reference evidence="5" key="1">
    <citation type="submission" date="2020-07" db="EMBL/GenBank/DDBJ databases">
        <title>A new Micromonospora strain with potent antibiotic activity isolated from the microbiome of a mid-Atlantic deep-sea sponge.</title>
        <authorList>
            <person name="Back C.R."/>
            <person name="Stennett H.L."/>
            <person name="Williams S.E."/>
            <person name="Wang L."/>
            <person name="Ojeda Gomez J."/>
            <person name="Abdulle O.M."/>
            <person name="Duffy T."/>
            <person name="Hendry K.R."/>
            <person name="Powell D."/>
            <person name="Stach J.E."/>
            <person name="Essex-Lopresti A.E."/>
            <person name="Willis C.L."/>
            <person name="Curnow P."/>
            <person name="Race P.R."/>
        </authorList>
    </citation>
    <scope>NUCLEOTIDE SEQUENCE [LARGE SCALE GENOMIC DNA]</scope>
    <source>
        <strain evidence="5">28ISP2-46</strain>
    </source>
</reference>
<dbReference type="EC" id="3.1.3.16" evidence="4"/>
<evidence type="ECO:0000313" key="4">
    <source>
        <dbReference type="EMBL" id="QLQ39825.1"/>
    </source>
</evidence>
<dbReference type="AlphaFoldDB" id="A0A7L6BDF0"/>
<reference evidence="4 5" key="2">
    <citation type="journal article" date="2021" name="Mar. Drugs">
        <title>A New Micromonospora Strain with Antibiotic Activity Isolated from the Microbiome of a Mid-Atlantic Deep-Sea Sponge.</title>
        <authorList>
            <person name="Back C.R."/>
            <person name="Stennett H.L."/>
            <person name="Williams S.E."/>
            <person name="Wang L."/>
            <person name="Ojeda Gomez J."/>
            <person name="Abdulle O.M."/>
            <person name="Duffy T."/>
            <person name="Neal C."/>
            <person name="Mantell J."/>
            <person name="Jepson M.A."/>
            <person name="Hendry K.R."/>
            <person name="Powell D."/>
            <person name="Stach J.E.M."/>
            <person name="Essex-Lopresti A.E."/>
            <person name="Willis C.L."/>
            <person name="Curnow P."/>
            <person name="Race P.R."/>
        </authorList>
    </citation>
    <scope>NUCLEOTIDE SEQUENCE [LARGE SCALE GENOMIC DNA]</scope>
    <source>
        <strain evidence="4 5">28ISP2-46</strain>
    </source>
</reference>
<protein>
    <submittedName>
        <fullName evidence="4">PP2C family protein-serine/threonine phosphatase</fullName>
        <ecNumber evidence="4">3.1.3.16</ecNumber>
    </submittedName>
</protein>
<dbReference type="PROSITE" id="PS51746">
    <property type="entry name" value="PPM_2"/>
    <property type="match status" value="1"/>
</dbReference>
<name>A0A7L6BDF0_9ACTN</name>
<evidence type="ECO:0000256" key="2">
    <source>
        <dbReference type="SAM" id="MobiDB-lite"/>
    </source>
</evidence>
<accession>A0A7L6BDF0</accession>
<dbReference type="PANTHER" id="PTHR43156:SF2">
    <property type="entry name" value="STAGE II SPORULATION PROTEIN E"/>
    <property type="match status" value="1"/>
</dbReference>
<dbReference type="SUPFAM" id="SSF81606">
    <property type="entry name" value="PP2C-like"/>
    <property type="match status" value="1"/>
</dbReference>
<dbReference type="InterPro" id="IPR052016">
    <property type="entry name" value="Bact_Sigma-Reg"/>
</dbReference>
<dbReference type="EMBL" id="CP059322">
    <property type="protein sequence ID" value="QLQ39825.1"/>
    <property type="molecule type" value="Genomic_DNA"/>
</dbReference>